<gene>
    <name evidence="5" type="ORF">MM817_03156</name>
</gene>
<feature type="transmembrane region" description="Helical" evidence="4">
    <location>
        <begin position="340"/>
        <end position="358"/>
    </location>
</feature>
<evidence type="ECO:0000256" key="1">
    <source>
        <dbReference type="ARBA" id="ARBA00006739"/>
    </source>
</evidence>
<name>A0A9X1VBN1_9BACL</name>
<dbReference type="CDD" id="cd06423">
    <property type="entry name" value="CESA_like"/>
    <property type="match status" value="1"/>
</dbReference>
<keyword evidence="4" id="KW-0812">Transmembrane</keyword>
<comment type="caution">
    <text evidence="5">The sequence shown here is derived from an EMBL/GenBank/DDBJ whole genome shotgun (WGS) entry which is preliminary data.</text>
</comment>
<accession>A0A9X1VBN1</accession>
<evidence type="ECO:0000256" key="3">
    <source>
        <dbReference type="ARBA" id="ARBA00022679"/>
    </source>
</evidence>
<dbReference type="SUPFAM" id="SSF53448">
    <property type="entry name" value="Nucleotide-diphospho-sugar transferases"/>
    <property type="match status" value="1"/>
</dbReference>
<feature type="transmembrane region" description="Helical" evidence="4">
    <location>
        <begin position="302"/>
        <end position="328"/>
    </location>
</feature>
<dbReference type="Proteomes" id="UP001139263">
    <property type="component" value="Unassembled WGS sequence"/>
</dbReference>
<keyword evidence="4" id="KW-0472">Membrane</keyword>
<evidence type="ECO:0000256" key="4">
    <source>
        <dbReference type="SAM" id="Phobius"/>
    </source>
</evidence>
<keyword evidence="2" id="KW-0328">Glycosyltransferase</keyword>
<feature type="transmembrane region" description="Helical" evidence="4">
    <location>
        <begin position="370"/>
        <end position="389"/>
    </location>
</feature>
<keyword evidence="4" id="KW-1133">Transmembrane helix</keyword>
<evidence type="ECO:0000313" key="5">
    <source>
        <dbReference type="EMBL" id="MCI0184859.1"/>
    </source>
</evidence>
<keyword evidence="6" id="KW-1185">Reference proteome</keyword>
<dbReference type="InterPro" id="IPR029044">
    <property type="entry name" value="Nucleotide-diphossugar_trans"/>
</dbReference>
<sequence>MANDLFIVSLIVIWMMLLYHIVLTLAGYRYQEKVMNPPRTFPLPNPAPMVSILVPAHNEEKVIEATVRALCSFEYPVGRYEVIVINDRSTDNTGLMVDAMQNDFPMLKPVHVKAPYGGKGKSAALNFGLQFASGSIIAVYDADNTPEKTALRRLVSTLLSDERYAAVVGKFRVINAYRNLLTRFINIETISFQWMVQGGRWNLFKLATIPGTNYVIRREMIRDLGGWDENALAEDTEVSIRIYETGHLICFMPLAVTWEQEPETWRVWLKQRTRWVRGNTYVIAKFTKRLIALRGAKISLDILYFFMTYFMFLGGVLLSDLLFVLSFLHVVHLTLAGPFFVIWLLAYVLFAVEIAVTLEIETTELTWSNFGVILLMYFTYSQLWMFLVVRGMWMQWQSVVHQEAVVWQKTERF</sequence>
<comment type="similarity">
    <text evidence="1">Belongs to the glycosyltransferase 2 family.</text>
</comment>
<proteinExistence type="inferred from homology"/>
<feature type="transmembrane region" description="Helical" evidence="4">
    <location>
        <begin position="6"/>
        <end position="28"/>
    </location>
</feature>
<dbReference type="GO" id="GO:0016757">
    <property type="term" value="F:glycosyltransferase activity"/>
    <property type="evidence" value="ECO:0007669"/>
    <property type="project" value="UniProtKB-KW"/>
</dbReference>
<protein>
    <recommendedName>
        <fullName evidence="7">Glycosyl transferase family 2</fullName>
    </recommendedName>
</protein>
<organism evidence="5 6">
    <name type="scientific">Sulfoacidibacillus ferrooxidans</name>
    <dbReference type="NCBI Taxonomy" id="2005001"/>
    <lineage>
        <taxon>Bacteria</taxon>
        <taxon>Bacillati</taxon>
        <taxon>Bacillota</taxon>
        <taxon>Bacilli</taxon>
        <taxon>Bacillales</taxon>
        <taxon>Alicyclobacillaceae</taxon>
        <taxon>Sulfoacidibacillus</taxon>
    </lineage>
</organism>
<dbReference type="PANTHER" id="PTHR43630">
    <property type="entry name" value="POLY-BETA-1,6-N-ACETYL-D-GLUCOSAMINE SYNTHASE"/>
    <property type="match status" value="1"/>
</dbReference>
<dbReference type="PANTHER" id="PTHR43630:SF1">
    <property type="entry name" value="POLY-BETA-1,6-N-ACETYL-D-GLUCOSAMINE SYNTHASE"/>
    <property type="match status" value="1"/>
</dbReference>
<evidence type="ECO:0008006" key="7">
    <source>
        <dbReference type="Google" id="ProtNLM"/>
    </source>
</evidence>
<evidence type="ECO:0000313" key="6">
    <source>
        <dbReference type="Proteomes" id="UP001139263"/>
    </source>
</evidence>
<dbReference type="Pfam" id="PF13641">
    <property type="entry name" value="Glyco_tranf_2_3"/>
    <property type="match status" value="1"/>
</dbReference>
<evidence type="ECO:0000256" key="2">
    <source>
        <dbReference type="ARBA" id="ARBA00022676"/>
    </source>
</evidence>
<dbReference type="AlphaFoldDB" id="A0A9X1VBN1"/>
<dbReference type="RefSeq" id="WP_241716870.1">
    <property type="nucleotide sequence ID" value="NZ_JALBUF010000030.1"/>
</dbReference>
<dbReference type="Gene3D" id="3.90.550.10">
    <property type="entry name" value="Spore Coat Polysaccharide Biosynthesis Protein SpsA, Chain A"/>
    <property type="match status" value="1"/>
</dbReference>
<keyword evidence="3" id="KW-0808">Transferase</keyword>
<reference evidence="5" key="1">
    <citation type="submission" date="2022-03" db="EMBL/GenBank/DDBJ databases">
        <title>Draft Genome Sequence of Firmicute Strain S0AB, a Heterotrophic Iron/Sulfur-Oxidizing Extreme Acidophile.</title>
        <authorList>
            <person name="Vergara E."/>
            <person name="Pakostova E."/>
            <person name="Johnson D.B."/>
            <person name="Holmes D.S."/>
        </authorList>
    </citation>
    <scope>NUCLEOTIDE SEQUENCE</scope>
    <source>
        <strain evidence="5">S0AB</strain>
    </source>
</reference>
<dbReference type="EMBL" id="JALBUF010000030">
    <property type="protein sequence ID" value="MCI0184859.1"/>
    <property type="molecule type" value="Genomic_DNA"/>
</dbReference>